<accession>A0AAD5VGN8</accession>
<feature type="compositionally biased region" description="Basic and acidic residues" evidence="1">
    <location>
        <begin position="87"/>
        <end position="96"/>
    </location>
</feature>
<name>A0AAD5VGN8_9AGAR</name>
<evidence type="ECO:0000313" key="3">
    <source>
        <dbReference type="Proteomes" id="UP001213000"/>
    </source>
</evidence>
<organism evidence="2 3">
    <name type="scientific">Leucocoprinus birnbaumii</name>
    <dbReference type="NCBI Taxonomy" id="56174"/>
    <lineage>
        <taxon>Eukaryota</taxon>
        <taxon>Fungi</taxon>
        <taxon>Dikarya</taxon>
        <taxon>Basidiomycota</taxon>
        <taxon>Agaricomycotina</taxon>
        <taxon>Agaricomycetes</taxon>
        <taxon>Agaricomycetidae</taxon>
        <taxon>Agaricales</taxon>
        <taxon>Agaricineae</taxon>
        <taxon>Agaricaceae</taxon>
        <taxon>Leucocoprinus</taxon>
    </lineage>
</organism>
<dbReference type="Proteomes" id="UP001213000">
    <property type="component" value="Unassembled WGS sequence"/>
</dbReference>
<sequence length="185" mass="20566">MPDTKKPLPALPSPNLASTLSIKARVHYSHLIRHFLAESESQDATSSIHTRLDSWVYAIEEALDDFSTSVGKGEWLAGVRRWREARYRASSERESNNKPTLRAMSPGPTQETPEDSTQKKLHQLREHILHNTALMADKALFHLLLCLTPCGLHVQDSAADIGPTSIGCSFATSKFLLPLESSLEH</sequence>
<proteinExistence type="predicted"/>
<protein>
    <submittedName>
        <fullName evidence="2">Uncharacterized protein</fullName>
    </submittedName>
</protein>
<dbReference type="EMBL" id="JANIEX010001691">
    <property type="protein sequence ID" value="KAJ3555361.1"/>
    <property type="molecule type" value="Genomic_DNA"/>
</dbReference>
<evidence type="ECO:0000313" key="2">
    <source>
        <dbReference type="EMBL" id="KAJ3555361.1"/>
    </source>
</evidence>
<keyword evidence="3" id="KW-1185">Reference proteome</keyword>
<comment type="caution">
    <text evidence="2">The sequence shown here is derived from an EMBL/GenBank/DDBJ whole genome shotgun (WGS) entry which is preliminary data.</text>
</comment>
<feature type="region of interest" description="Disordered" evidence="1">
    <location>
        <begin position="87"/>
        <end position="120"/>
    </location>
</feature>
<dbReference type="AlphaFoldDB" id="A0AAD5VGN8"/>
<reference evidence="2" key="1">
    <citation type="submission" date="2022-07" db="EMBL/GenBank/DDBJ databases">
        <title>Genome Sequence of Leucocoprinus birnbaumii.</title>
        <authorList>
            <person name="Buettner E."/>
        </authorList>
    </citation>
    <scope>NUCLEOTIDE SEQUENCE</scope>
    <source>
        <strain evidence="2">VT141</strain>
    </source>
</reference>
<gene>
    <name evidence="2" type="ORF">NP233_g12229</name>
</gene>
<evidence type="ECO:0000256" key="1">
    <source>
        <dbReference type="SAM" id="MobiDB-lite"/>
    </source>
</evidence>